<keyword evidence="14" id="KW-0175">Coiled coil</keyword>
<feature type="coiled-coil region" evidence="14">
    <location>
        <begin position="289"/>
        <end position="323"/>
    </location>
</feature>
<sequence>MSLTSRSKKQSIHQQKSGFKHLLSIIGIRKKIVFGYALGIIIVMLGVLTGQILEFNYKYQIRGKIKQGQQEVDLLTNLTKKVLKIIIIQKDVSQKVNNWKILEKKISLELSSFYEVNTIFKQLKLTLETGDKNISKNTDDVQLEEFIQTYFNPLKIYINQLENLVQDIKQIPPQTKETVETASLESLNVIFNSQITIQLQNLSQDSEQLVILANQRVEKQNRDYQKVEKLGIYILICSLLLSAITTVIIAIYTTNSIITPLKVITKVAEEVTEQANFELQLPVTTNDEIGELTESLNELISKVAEYTEQLQEAKLKAEAANRSKSAFLATMSHELRTPLNAIIGYSDILYEDVLEGGYKDFIPDIERIKLAGKNLLEMISDILDISKIEAGQVTLYLESIEVNKLVKDVFSTAKNITEKNRNKFELVLGENLGSMYADMPKVKQVLINLLSNAAKFTEDGTITLSVEKVKNNQQKNNQNHNAKSLSNENYHIVFRVIDTGIGITEEQLKHIFQPFTQADTSTTRKYGGTGLGLAICKRLCERMGAEITVKSQLGKGSTFTVWFPEKVLI</sequence>
<proteinExistence type="inferred from homology"/>
<gene>
    <name evidence="18" type="ordered locus">Tery_0544</name>
</gene>
<dbReference type="HOGENOM" id="CLU_000445_89_2_3"/>
<dbReference type="FunFam" id="3.30.565.10:FF:000010">
    <property type="entry name" value="Sensor histidine kinase RcsC"/>
    <property type="match status" value="1"/>
</dbReference>
<organism evidence="18">
    <name type="scientific">Trichodesmium erythraeum (strain IMS101)</name>
    <dbReference type="NCBI Taxonomy" id="203124"/>
    <lineage>
        <taxon>Bacteria</taxon>
        <taxon>Bacillati</taxon>
        <taxon>Cyanobacteriota</taxon>
        <taxon>Cyanophyceae</taxon>
        <taxon>Oscillatoriophycideae</taxon>
        <taxon>Oscillatoriales</taxon>
        <taxon>Microcoleaceae</taxon>
        <taxon>Trichodesmium</taxon>
    </lineage>
</organism>
<keyword evidence="15" id="KW-0812">Transmembrane</keyword>
<dbReference type="InterPro" id="IPR036890">
    <property type="entry name" value="HATPase_C_sf"/>
</dbReference>
<evidence type="ECO:0000256" key="9">
    <source>
        <dbReference type="ARBA" id="ARBA00022840"/>
    </source>
</evidence>
<dbReference type="CDD" id="cd00082">
    <property type="entry name" value="HisKA"/>
    <property type="match status" value="1"/>
</dbReference>
<evidence type="ECO:0000313" key="18">
    <source>
        <dbReference type="EMBL" id="ABG49994.1"/>
    </source>
</evidence>
<dbReference type="PANTHER" id="PTHR43047:SF72">
    <property type="entry name" value="OSMOSENSING HISTIDINE PROTEIN KINASE SLN1"/>
    <property type="match status" value="1"/>
</dbReference>
<dbReference type="PROSITE" id="PS50885">
    <property type="entry name" value="HAMP"/>
    <property type="match status" value="1"/>
</dbReference>
<feature type="transmembrane region" description="Helical" evidence="15">
    <location>
        <begin position="230"/>
        <end position="252"/>
    </location>
</feature>
<evidence type="ECO:0000256" key="13">
    <source>
        <dbReference type="ARBA" id="ARBA00074306"/>
    </source>
</evidence>
<protein>
    <recommendedName>
        <fullName evidence="13">Circadian input-output histidine kinase CikA</fullName>
        <ecNumber evidence="4">2.7.13.3</ecNumber>
    </recommendedName>
</protein>
<dbReference type="SMART" id="SM00304">
    <property type="entry name" value="HAMP"/>
    <property type="match status" value="1"/>
</dbReference>
<feature type="transmembrane region" description="Helical" evidence="15">
    <location>
        <begin position="33"/>
        <end position="57"/>
    </location>
</feature>
<dbReference type="Gene3D" id="3.30.565.10">
    <property type="entry name" value="Histidine kinase-like ATPase, C-terminal domain"/>
    <property type="match status" value="1"/>
</dbReference>
<keyword evidence="10" id="KW-0902">Two-component regulatory system</keyword>
<dbReference type="Pfam" id="PF02518">
    <property type="entry name" value="HATPase_c"/>
    <property type="match status" value="1"/>
</dbReference>
<dbReference type="CDD" id="cd06225">
    <property type="entry name" value="HAMP"/>
    <property type="match status" value="1"/>
</dbReference>
<evidence type="ECO:0000256" key="12">
    <source>
        <dbReference type="ARBA" id="ARBA00023306"/>
    </source>
</evidence>
<dbReference type="SUPFAM" id="SSF47384">
    <property type="entry name" value="Homodimeric domain of signal transducing histidine kinase"/>
    <property type="match status" value="1"/>
</dbReference>
<dbReference type="eggNOG" id="COG2205">
    <property type="taxonomic scope" value="Bacteria"/>
</dbReference>
<evidence type="ECO:0000259" key="16">
    <source>
        <dbReference type="PROSITE" id="PS50109"/>
    </source>
</evidence>
<dbReference type="InterPro" id="IPR003660">
    <property type="entry name" value="HAMP_dom"/>
</dbReference>
<dbReference type="GO" id="GO:0009927">
    <property type="term" value="F:histidine phosphotransfer kinase activity"/>
    <property type="evidence" value="ECO:0007669"/>
    <property type="project" value="TreeGrafter"/>
</dbReference>
<keyword evidence="12" id="KW-0131">Cell cycle</keyword>
<evidence type="ECO:0000256" key="10">
    <source>
        <dbReference type="ARBA" id="ARBA00023012"/>
    </source>
</evidence>
<dbReference type="PRINTS" id="PR00344">
    <property type="entry name" value="BCTRLSENSOR"/>
</dbReference>
<evidence type="ECO:0000259" key="17">
    <source>
        <dbReference type="PROSITE" id="PS50885"/>
    </source>
</evidence>
<dbReference type="Gene3D" id="1.10.287.130">
    <property type="match status" value="1"/>
</dbReference>
<evidence type="ECO:0000256" key="3">
    <source>
        <dbReference type="ARBA" id="ARBA00006402"/>
    </source>
</evidence>
<evidence type="ECO:0000256" key="6">
    <source>
        <dbReference type="ARBA" id="ARBA00022679"/>
    </source>
</evidence>
<dbReference type="STRING" id="203124.Tery_0544"/>
<comment type="subcellular location">
    <subcellularLocation>
        <location evidence="2">Membrane</location>
    </subcellularLocation>
</comment>
<keyword evidence="8 18" id="KW-0418">Kinase</keyword>
<keyword evidence="11 15" id="KW-0472">Membrane</keyword>
<dbReference type="InterPro" id="IPR036097">
    <property type="entry name" value="HisK_dim/P_sf"/>
</dbReference>
<dbReference type="RefSeq" id="WP_011610388.1">
    <property type="nucleotide sequence ID" value="NC_008312.1"/>
</dbReference>
<keyword evidence="6" id="KW-0808">Transferase</keyword>
<name>Q118T0_TRIEI</name>
<feature type="domain" description="Histidine kinase" evidence="16">
    <location>
        <begin position="330"/>
        <end position="567"/>
    </location>
</feature>
<dbReference type="KEGG" id="ter:Tery_0544"/>
<keyword evidence="5" id="KW-0597">Phosphoprotein</keyword>
<dbReference type="InterPro" id="IPR005467">
    <property type="entry name" value="His_kinase_dom"/>
</dbReference>
<dbReference type="Gene3D" id="6.10.340.10">
    <property type="match status" value="1"/>
</dbReference>
<dbReference type="eggNOG" id="COG5000">
    <property type="taxonomic scope" value="Bacteria"/>
</dbReference>
<evidence type="ECO:0000256" key="1">
    <source>
        <dbReference type="ARBA" id="ARBA00000085"/>
    </source>
</evidence>
<comment type="catalytic activity">
    <reaction evidence="1">
        <text>ATP + protein L-histidine = ADP + protein N-phospho-L-histidine.</text>
        <dbReference type="EC" id="2.7.13.3"/>
    </reaction>
</comment>
<evidence type="ECO:0000256" key="7">
    <source>
        <dbReference type="ARBA" id="ARBA00022741"/>
    </source>
</evidence>
<evidence type="ECO:0000256" key="2">
    <source>
        <dbReference type="ARBA" id="ARBA00004370"/>
    </source>
</evidence>
<dbReference type="SMART" id="SM00388">
    <property type="entry name" value="HisKA"/>
    <property type="match status" value="1"/>
</dbReference>
<dbReference type="Pfam" id="PF00672">
    <property type="entry name" value="HAMP"/>
    <property type="match status" value="1"/>
</dbReference>
<evidence type="ECO:0000256" key="15">
    <source>
        <dbReference type="SAM" id="Phobius"/>
    </source>
</evidence>
<feature type="domain" description="HAMP" evidence="17">
    <location>
        <begin position="255"/>
        <end position="308"/>
    </location>
</feature>
<dbReference type="CDD" id="cd16922">
    <property type="entry name" value="HATPase_EvgS-ArcB-TorS-like"/>
    <property type="match status" value="1"/>
</dbReference>
<comment type="similarity">
    <text evidence="3">In the N-terminal section; belongs to the phytochrome family.</text>
</comment>
<dbReference type="Pfam" id="PF00512">
    <property type="entry name" value="HisKA"/>
    <property type="match status" value="1"/>
</dbReference>
<dbReference type="AlphaFoldDB" id="Q118T0"/>
<reference evidence="18" key="1">
    <citation type="submission" date="2006-06" db="EMBL/GenBank/DDBJ databases">
        <title>Complete sequence of Trichodesmium erythraeum IMS101.</title>
        <authorList>
            <consortium name="US DOE Joint Genome Institute"/>
            <person name="Copeland A."/>
            <person name="Lucas S."/>
            <person name="Lapidus A."/>
            <person name="Barry K."/>
            <person name="Detter J.C."/>
            <person name="Glavina del Rio T."/>
            <person name="Hammon N."/>
            <person name="Israni S."/>
            <person name="Dalin E."/>
            <person name="Tice H."/>
            <person name="Pitluck S."/>
            <person name="Kiss H."/>
            <person name="Munk A.C."/>
            <person name="Brettin T."/>
            <person name="Bruce D."/>
            <person name="Han C."/>
            <person name="Tapia R."/>
            <person name="Gilna P."/>
            <person name="Schmutz J."/>
            <person name="Larimer F."/>
            <person name="Land M."/>
            <person name="Hauser L."/>
            <person name="Kyrpides N."/>
            <person name="Kim E."/>
            <person name="Richardson P."/>
        </authorList>
    </citation>
    <scope>NUCLEOTIDE SEQUENCE [LARGE SCALE GENOMIC DNA]</scope>
    <source>
        <strain evidence="18">IMS101</strain>
    </source>
</reference>
<evidence type="ECO:0000256" key="4">
    <source>
        <dbReference type="ARBA" id="ARBA00012438"/>
    </source>
</evidence>
<keyword evidence="7" id="KW-0547">Nucleotide-binding</keyword>
<evidence type="ECO:0000256" key="5">
    <source>
        <dbReference type="ARBA" id="ARBA00022553"/>
    </source>
</evidence>
<dbReference type="PANTHER" id="PTHR43047">
    <property type="entry name" value="TWO-COMPONENT HISTIDINE PROTEIN KINASE"/>
    <property type="match status" value="1"/>
</dbReference>
<keyword evidence="15" id="KW-1133">Transmembrane helix</keyword>
<dbReference type="InterPro" id="IPR003661">
    <property type="entry name" value="HisK_dim/P_dom"/>
</dbReference>
<dbReference type="SMART" id="SM00387">
    <property type="entry name" value="HATPase_c"/>
    <property type="match status" value="1"/>
</dbReference>
<dbReference type="InterPro" id="IPR003594">
    <property type="entry name" value="HATPase_dom"/>
</dbReference>
<dbReference type="InterPro" id="IPR004358">
    <property type="entry name" value="Sig_transdc_His_kin-like_C"/>
</dbReference>
<keyword evidence="9" id="KW-0067">ATP-binding</keyword>
<accession>Q118T0</accession>
<evidence type="ECO:0000256" key="14">
    <source>
        <dbReference type="SAM" id="Coils"/>
    </source>
</evidence>
<evidence type="ECO:0000256" key="11">
    <source>
        <dbReference type="ARBA" id="ARBA00023136"/>
    </source>
</evidence>
<dbReference type="GO" id="GO:0000155">
    <property type="term" value="F:phosphorelay sensor kinase activity"/>
    <property type="evidence" value="ECO:0007669"/>
    <property type="project" value="InterPro"/>
</dbReference>
<dbReference type="EC" id="2.7.13.3" evidence="4"/>
<dbReference type="PROSITE" id="PS50109">
    <property type="entry name" value="HIS_KIN"/>
    <property type="match status" value="1"/>
</dbReference>
<dbReference type="SUPFAM" id="SSF55874">
    <property type="entry name" value="ATPase domain of HSP90 chaperone/DNA topoisomerase II/histidine kinase"/>
    <property type="match status" value="1"/>
</dbReference>
<dbReference type="GO" id="GO:0005886">
    <property type="term" value="C:plasma membrane"/>
    <property type="evidence" value="ECO:0007669"/>
    <property type="project" value="TreeGrafter"/>
</dbReference>
<dbReference type="EMBL" id="CP000393">
    <property type="protein sequence ID" value="ABG49994.1"/>
    <property type="molecule type" value="Genomic_DNA"/>
</dbReference>
<evidence type="ECO:0000256" key="8">
    <source>
        <dbReference type="ARBA" id="ARBA00022777"/>
    </source>
</evidence>
<dbReference type="GO" id="GO:0005524">
    <property type="term" value="F:ATP binding"/>
    <property type="evidence" value="ECO:0007669"/>
    <property type="project" value="UniProtKB-KW"/>
</dbReference>
<dbReference type="FunFam" id="1.10.287.130:FF:000038">
    <property type="entry name" value="Sensory transduction histidine kinase"/>
    <property type="match status" value="1"/>
</dbReference>
<dbReference type="OrthoDB" id="9770795at2"/>
<dbReference type="SUPFAM" id="SSF158472">
    <property type="entry name" value="HAMP domain-like"/>
    <property type="match status" value="1"/>
</dbReference>